<reference evidence="2" key="1">
    <citation type="journal article" date="2010" name="BMC Genomics">
        <title>An insight into the sialotranscriptome of the brown dog tick, Rhipicephalus sanguineus.</title>
        <authorList>
            <person name="Anatriello E."/>
            <person name="Ribeiro J.M."/>
            <person name="de Miranda-Santos I.K."/>
            <person name="Brandao L.G."/>
            <person name="Anderson J.M."/>
            <person name="Valenzuela J.G."/>
            <person name="Maruyama S.R."/>
            <person name="Silva J.S."/>
            <person name="Ferreira B.R."/>
        </authorList>
    </citation>
    <scope>NUCLEOTIDE SEQUENCE</scope>
    <source>
        <tissue evidence="2">Salivary glands</tissue>
    </source>
</reference>
<feature type="signal peptide" evidence="1">
    <location>
        <begin position="1"/>
        <end position="25"/>
    </location>
</feature>
<protein>
    <submittedName>
        <fullName evidence="2">Hypothetical secreted peptide</fullName>
    </submittedName>
</protein>
<keyword evidence="1" id="KW-0732">Signal</keyword>
<dbReference type="AlphaFoldDB" id="C9W1F9"/>
<dbReference type="EMBL" id="EZ406107">
    <property type="protein sequence ID" value="ACX53906.1"/>
    <property type="molecule type" value="mRNA"/>
</dbReference>
<proteinExistence type="evidence at transcript level"/>
<evidence type="ECO:0000313" key="2">
    <source>
        <dbReference type="EMBL" id="ACX53906.1"/>
    </source>
</evidence>
<evidence type="ECO:0000256" key="1">
    <source>
        <dbReference type="SAM" id="SignalP"/>
    </source>
</evidence>
<reference evidence="2" key="2">
    <citation type="journal article" date="2013" name="Ticks Tick Borne Dis.">
        <title>Proteome of Rhipicephalus sanguineus tick saliva induced by the secretagogues pilocarpine and dopamine.</title>
        <authorList>
            <person name="Oliveira C.J."/>
            <person name="Anatriello E."/>
            <person name="de Miranda-Santos I.K."/>
            <person name="Francischetti I.M."/>
            <person name="Sa-Nunes A."/>
            <person name="Ferreira B.R."/>
            <person name="Ribeiro J.M."/>
        </authorList>
    </citation>
    <scope>NUCLEOTIDE SEQUENCE</scope>
    <source>
        <tissue evidence="2">Salivary glands</tissue>
    </source>
</reference>
<name>C9W1F9_RHISA</name>
<accession>C9W1F9</accession>
<feature type="chain" id="PRO_5003004187" evidence="1">
    <location>
        <begin position="26"/>
        <end position="74"/>
    </location>
</feature>
<organism evidence="2">
    <name type="scientific">Rhipicephalus sanguineus</name>
    <name type="common">Brown dog tick</name>
    <name type="synonym">Ixodes sanguineus</name>
    <dbReference type="NCBI Taxonomy" id="34632"/>
    <lineage>
        <taxon>Eukaryota</taxon>
        <taxon>Metazoa</taxon>
        <taxon>Ecdysozoa</taxon>
        <taxon>Arthropoda</taxon>
        <taxon>Chelicerata</taxon>
        <taxon>Arachnida</taxon>
        <taxon>Acari</taxon>
        <taxon>Parasitiformes</taxon>
        <taxon>Ixodida</taxon>
        <taxon>Ixodoidea</taxon>
        <taxon>Ixodidae</taxon>
        <taxon>Rhipicephalinae</taxon>
        <taxon>Rhipicephalus</taxon>
        <taxon>Rhipicephalus</taxon>
    </lineage>
</organism>
<sequence length="74" mass="8077">MAATKKLLSCLIILAVLTLNYQCKPQNSNAGASVEERAHDACLDQDCSGFYCPPPCSCPDPISRLFGRTKCVIW</sequence>